<comment type="cofactor">
    <cofactor evidence="9">
        <name>pyridoxal 5'-phosphate</name>
        <dbReference type="ChEBI" id="CHEBI:597326"/>
    </cofactor>
</comment>
<dbReference type="eggNOG" id="COG0079">
    <property type="taxonomic scope" value="Bacteria"/>
</dbReference>
<dbReference type="InterPro" id="IPR015421">
    <property type="entry name" value="PyrdxlP-dep_Trfase_major"/>
</dbReference>
<keyword evidence="11" id="KW-0456">Lyase</keyword>
<protein>
    <recommendedName>
        <fullName evidence="9">Aminotransferase</fullName>
        <ecNumber evidence="9">2.6.1.-</ecNumber>
    </recommendedName>
</protein>
<geneLocation type="plasmid" evidence="11 12">
    <name>EAL2_808p</name>
</geneLocation>
<sequence>MNKHGGYKGNVAGIIDFSVNINHLGIPARAAGKLKDAIEGLGRYPEIDGASMCAYIEERLKAPRGSVILGNGGIELIYLFARALRPSKAIVVQPTFNEYKRAFEMNGCDVIDFITHARDAFVPDMEKLAAMVRSERPDAVALCSPNNPTGVQTDPGKAAGLLEAVKDVGASLLIDESFIDYSGGASFLDAIGKYPVFIVRSMTKFYAIPGLRLGYCIGNAGIINKIKQHKEPWSVNSLSLSIIPELFEDEEFADRTLDEARRGKAALLEALGAIDGIEVYPPQANFVLCRLERGTGDMLNEYLIRQGYFIRTCTDFCGLGDEYVRIAVRSAAENRSLAGHIRQYMEGVEVQLG</sequence>
<keyword evidence="3 9" id="KW-0032">Aminotransferase</keyword>
<dbReference type="Pfam" id="PF00155">
    <property type="entry name" value="Aminotran_1_2"/>
    <property type="match status" value="1"/>
</dbReference>
<comment type="pathway">
    <text evidence="1">Amino-acid biosynthesis; L-histidine biosynthesis; L-histidine from 5-phospho-alpha-D-ribose 1-diphosphate: step 7/9.</text>
</comment>
<dbReference type="CDD" id="cd00609">
    <property type="entry name" value="AAT_like"/>
    <property type="match status" value="1"/>
</dbReference>
<comment type="similarity">
    <text evidence="9">Belongs to the class-I pyridoxal-phosphate-dependent aminotransferase family.</text>
</comment>
<dbReference type="RefSeq" id="WP_025436513.1">
    <property type="nucleotide sequence ID" value="NZ_CP007453.1"/>
</dbReference>
<dbReference type="Gene3D" id="3.40.640.10">
    <property type="entry name" value="Type I PLP-dependent aspartate aminotransferase-like (Major domain)"/>
    <property type="match status" value="1"/>
</dbReference>
<dbReference type="Gene3D" id="3.90.1150.10">
    <property type="entry name" value="Aspartate Aminotransferase, domain 1"/>
    <property type="match status" value="1"/>
</dbReference>
<dbReference type="PROSITE" id="PS00105">
    <property type="entry name" value="AA_TRANSFER_CLASS_1"/>
    <property type="match status" value="1"/>
</dbReference>
<dbReference type="SUPFAM" id="SSF53383">
    <property type="entry name" value="PLP-dependent transferases"/>
    <property type="match status" value="1"/>
</dbReference>
<dbReference type="GO" id="GO:0004400">
    <property type="term" value="F:histidinol-phosphate transaminase activity"/>
    <property type="evidence" value="ECO:0007669"/>
    <property type="project" value="UniProtKB-EC"/>
</dbReference>
<dbReference type="OrthoDB" id="9813612at2"/>
<keyword evidence="7" id="KW-0368">Histidine biosynthesis</keyword>
<keyword evidence="6" id="KW-0663">Pyridoxal phosphate</keyword>
<dbReference type="Proteomes" id="UP000019591">
    <property type="component" value="Plasmid EAL2_808p"/>
</dbReference>
<comment type="catalytic activity">
    <reaction evidence="8">
        <text>L-histidinol phosphate + 2-oxoglutarate = 3-(imidazol-4-yl)-2-oxopropyl phosphate + L-glutamate</text>
        <dbReference type="Rhea" id="RHEA:23744"/>
        <dbReference type="ChEBI" id="CHEBI:16810"/>
        <dbReference type="ChEBI" id="CHEBI:29985"/>
        <dbReference type="ChEBI" id="CHEBI:57766"/>
        <dbReference type="ChEBI" id="CHEBI:57980"/>
        <dbReference type="EC" id="2.6.1.9"/>
    </reaction>
</comment>
<accession>W8T792</accession>
<evidence type="ECO:0000256" key="1">
    <source>
        <dbReference type="ARBA" id="ARBA00005011"/>
    </source>
</evidence>
<dbReference type="EMBL" id="CP007453">
    <property type="protein sequence ID" value="AHM57599.1"/>
    <property type="molecule type" value="Genomic_DNA"/>
</dbReference>
<dbReference type="GO" id="GO:0016829">
    <property type="term" value="F:lyase activity"/>
    <property type="evidence" value="ECO:0007669"/>
    <property type="project" value="UniProtKB-KW"/>
</dbReference>
<dbReference type="InterPro" id="IPR015424">
    <property type="entry name" value="PyrdxlP-dep_Trfase"/>
</dbReference>
<dbReference type="PANTHER" id="PTHR43643">
    <property type="entry name" value="HISTIDINOL-PHOSPHATE AMINOTRANSFERASE 2"/>
    <property type="match status" value="1"/>
</dbReference>
<evidence type="ECO:0000256" key="8">
    <source>
        <dbReference type="ARBA" id="ARBA00047481"/>
    </source>
</evidence>
<gene>
    <name evidence="11" type="primary">cobD2</name>
    <name evidence="11" type="ORF">EAL2_808p00930</name>
</gene>
<evidence type="ECO:0000256" key="9">
    <source>
        <dbReference type="RuleBase" id="RU000481"/>
    </source>
</evidence>
<organism evidence="11 12">
    <name type="scientific">Peptoclostridium acidaminophilum DSM 3953</name>
    <dbReference type="NCBI Taxonomy" id="1286171"/>
    <lineage>
        <taxon>Bacteria</taxon>
        <taxon>Bacillati</taxon>
        <taxon>Bacillota</taxon>
        <taxon>Clostridia</taxon>
        <taxon>Peptostreptococcales</taxon>
        <taxon>Peptoclostridiaceae</taxon>
        <taxon>Peptoclostridium</taxon>
    </lineage>
</organism>
<dbReference type="EC" id="2.6.1.-" evidence="9"/>
<dbReference type="InterPro" id="IPR004839">
    <property type="entry name" value="Aminotransferase_I/II_large"/>
</dbReference>
<dbReference type="InterPro" id="IPR015422">
    <property type="entry name" value="PyrdxlP-dep_Trfase_small"/>
</dbReference>
<dbReference type="AlphaFoldDB" id="W8T792"/>
<dbReference type="InterPro" id="IPR004838">
    <property type="entry name" value="NHTrfase_class1_PyrdxlP-BS"/>
</dbReference>
<evidence type="ECO:0000256" key="4">
    <source>
        <dbReference type="ARBA" id="ARBA00022605"/>
    </source>
</evidence>
<evidence type="ECO:0000259" key="10">
    <source>
        <dbReference type="Pfam" id="PF00155"/>
    </source>
</evidence>
<feature type="domain" description="Aminotransferase class I/classII large" evidence="10">
    <location>
        <begin position="14"/>
        <end position="341"/>
    </location>
</feature>
<keyword evidence="5 9" id="KW-0808">Transferase</keyword>
<dbReference type="PANTHER" id="PTHR43643:SF6">
    <property type="entry name" value="HISTIDINOL-PHOSPHATE AMINOTRANSFERASE"/>
    <property type="match status" value="1"/>
</dbReference>
<evidence type="ECO:0000313" key="12">
    <source>
        <dbReference type="Proteomes" id="UP000019591"/>
    </source>
</evidence>
<evidence type="ECO:0000313" key="11">
    <source>
        <dbReference type="EMBL" id="AHM57599.1"/>
    </source>
</evidence>
<keyword evidence="4" id="KW-0028">Amino-acid biosynthesis</keyword>
<keyword evidence="11" id="KW-0614">Plasmid</keyword>
<reference evidence="11 12" key="1">
    <citation type="journal article" date="2014" name="Genome Announc.">
        <title>Complete Genome Sequence of Amino Acid-Utilizing Eubacterium acidaminophilum al-2 (DSM 3953).</title>
        <authorList>
            <person name="Poehlein A."/>
            <person name="Andreesen J.R."/>
            <person name="Daniel R."/>
        </authorList>
    </citation>
    <scope>NUCLEOTIDE SEQUENCE [LARGE SCALE GENOMIC DNA]</scope>
    <source>
        <strain evidence="11 12">DSM 3953</strain>
        <plasmid evidence="12">Plasmid EAL2_808p</plasmid>
    </source>
</reference>
<comment type="similarity">
    <text evidence="2">Belongs to the class-II pyridoxal-phosphate-dependent aminotransferase family. Histidinol-phosphate aminotransferase subfamily.</text>
</comment>
<evidence type="ECO:0000256" key="7">
    <source>
        <dbReference type="ARBA" id="ARBA00023102"/>
    </source>
</evidence>
<evidence type="ECO:0000256" key="5">
    <source>
        <dbReference type="ARBA" id="ARBA00022679"/>
    </source>
</evidence>
<evidence type="ECO:0000256" key="2">
    <source>
        <dbReference type="ARBA" id="ARBA00007970"/>
    </source>
</evidence>
<dbReference type="GO" id="GO:0030170">
    <property type="term" value="F:pyridoxal phosphate binding"/>
    <property type="evidence" value="ECO:0007669"/>
    <property type="project" value="InterPro"/>
</dbReference>
<dbReference type="PATRIC" id="fig|1286171.3.peg.2271"/>
<dbReference type="GO" id="GO:0000105">
    <property type="term" value="P:L-histidine biosynthetic process"/>
    <property type="evidence" value="ECO:0007669"/>
    <property type="project" value="UniProtKB-KW"/>
</dbReference>
<evidence type="ECO:0000256" key="6">
    <source>
        <dbReference type="ARBA" id="ARBA00022898"/>
    </source>
</evidence>
<dbReference type="KEGG" id="eac:EAL2_808p00930"/>
<name>W8T792_PEPAC</name>
<proteinExistence type="inferred from homology"/>
<evidence type="ECO:0000256" key="3">
    <source>
        <dbReference type="ARBA" id="ARBA00022576"/>
    </source>
</evidence>
<keyword evidence="12" id="KW-1185">Reference proteome</keyword>
<dbReference type="InterPro" id="IPR050106">
    <property type="entry name" value="HistidinolP_aminotransfase"/>
</dbReference>
<dbReference type="HOGENOM" id="CLU_017584_3_2_9"/>